<evidence type="ECO:0000313" key="1">
    <source>
        <dbReference type="EMBL" id="KGM13980.1"/>
    </source>
</evidence>
<dbReference type="Proteomes" id="UP000054314">
    <property type="component" value="Unassembled WGS sequence"/>
</dbReference>
<dbReference type="Gene3D" id="3.40.1490.10">
    <property type="entry name" value="Bit1"/>
    <property type="match status" value="1"/>
</dbReference>
<reference evidence="1 2" key="1">
    <citation type="submission" date="2013-08" db="EMBL/GenBank/DDBJ databases">
        <title>Genome sequencing of Cellulomonas bogoriensis 69B4.</title>
        <authorList>
            <person name="Chen F."/>
            <person name="Li Y."/>
            <person name="Wang G."/>
        </authorList>
    </citation>
    <scope>NUCLEOTIDE SEQUENCE [LARGE SCALE GENOMIC DNA]</scope>
    <source>
        <strain evidence="1 2">69B4</strain>
    </source>
</reference>
<proteinExistence type="predicted"/>
<dbReference type="Pfam" id="PF09391">
    <property type="entry name" value="DUF2000"/>
    <property type="match status" value="1"/>
</dbReference>
<keyword evidence="2" id="KW-1185">Reference proteome</keyword>
<dbReference type="EMBL" id="AXCZ01000017">
    <property type="protein sequence ID" value="KGM13980.1"/>
    <property type="molecule type" value="Genomic_DNA"/>
</dbReference>
<dbReference type="SUPFAM" id="SSF102462">
    <property type="entry name" value="Peptidyl-tRNA hydrolase II"/>
    <property type="match status" value="1"/>
</dbReference>
<protein>
    <recommendedName>
        <fullName evidence="3">DUF2000 domain-containing protein</fullName>
    </recommendedName>
</protein>
<gene>
    <name evidence="1" type="ORF">N869_06910</name>
</gene>
<dbReference type="AlphaFoldDB" id="A0A0A0C1A9"/>
<evidence type="ECO:0000313" key="2">
    <source>
        <dbReference type="Proteomes" id="UP000054314"/>
    </source>
</evidence>
<name>A0A0A0C1A9_9CELL</name>
<evidence type="ECO:0008006" key="3">
    <source>
        <dbReference type="Google" id="ProtNLM"/>
    </source>
</evidence>
<accession>A0A0A0C1A9</accession>
<dbReference type="InterPro" id="IPR017021">
    <property type="entry name" value="UCP033763"/>
</dbReference>
<comment type="caution">
    <text evidence="1">The sequence shown here is derived from an EMBL/GenBank/DDBJ whole genome shotgun (WGS) entry which is preliminary data.</text>
</comment>
<sequence length="138" mass="14515">MDVSASKCAVVVDESLPTGLAANAASVLAMTLTHRVPELIGADVEDASGTVHAGIVLIPVPILTAPRAEVRELFERATEDPETTTIAFSSLAQSCKTYDEYVERMSHTATAELGLVGIGVVGPRRSVNRLCGSLPLLR</sequence>
<dbReference type="InterPro" id="IPR018988">
    <property type="entry name" value="DUF2000"/>
</dbReference>
<dbReference type="InterPro" id="IPR023476">
    <property type="entry name" value="Pep_tRNA_hydro_II_dom_sf"/>
</dbReference>
<organism evidence="1 2">
    <name type="scientific">Cellulomonas bogoriensis 69B4 = DSM 16987</name>
    <dbReference type="NCBI Taxonomy" id="1386082"/>
    <lineage>
        <taxon>Bacteria</taxon>
        <taxon>Bacillati</taxon>
        <taxon>Actinomycetota</taxon>
        <taxon>Actinomycetes</taxon>
        <taxon>Micrococcales</taxon>
        <taxon>Cellulomonadaceae</taxon>
        <taxon>Cellulomonas</taxon>
    </lineage>
</organism>
<dbReference type="PIRSF" id="PIRSF033736">
    <property type="entry name" value="UCP033763"/>
    <property type="match status" value="1"/>
</dbReference>